<dbReference type="PATRIC" id="fig|1666911.3.peg.2208"/>
<gene>
    <name evidence="3" type="primary">tagA-2</name>
    <name evidence="3" type="ORF">HLUCCA11_19540</name>
</gene>
<dbReference type="NCBIfam" id="TIGR00696">
    <property type="entry name" value="wecG_tagA_cpsF"/>
    <property type="match status" value="1"/>
</dbReference>
<keyword evidence="1 3" id="KW-0328">Glycosyltransferase</keyword>
<organism evidence="3 4">
    <name type="scientific">Phormidesmis priestleyi Ana</name>
    <dbReference type="NCBI Taxonomy" id="1666911"/>
    <lineage>
        <taxon>Bacteria</taxon>
        <taxon>Bacillati</taxon>
        <taxon>Cyanobacteriota</taxon>
        <taxon>Cyanophyceae</taxon>
        <taxon>Leptolyngbyales</taxon>
        <taxon>Leptolyngbyaceae</taxon>
        <taxon>Phormidesmis</taxon>
    </lineage>
</organism>
<dbReference type="InterPro" id="IPR004629">
    <property type="entry name" value="WecG_TagA_CpsF"/>
</dbReference>
<accession>A0A0P7YRE1</accession>
<dbReference type="STRING" id="1666911.HLUCCA11_19540"/>
<evidence type="ECO:0000256" key="1">
    <source>
        <dbReference type="ARBA" id="ARBA00022676"/>
    </source>
</evidence>
<reference evidence="3 4" key="1">
    <citation type="submission" date="2015-09" db="EMBL/GenBank/DDBJ databases">
        <title>Identification and resolution of microdiversity through metagenomic sequencing of parallel consortia.</title>
        <authorList>
            <person name="Nelson W.C."/>
            <person name="Romine M.F."/>
            <person name="Lindemann S.R."/>
        </authorList>
    </citation>
    <scope>NUCLEOTIDE SEQUENCE [LARGE SCALE GENOMIC DNA]</scope>
    <source>
        <strain evidence="3">Ana</strain>
    </source>
</reference>
<protein>
    <submittedName>
        <fullName evidence="3">N-acetylglucosaminyldiphosphoundecaprenol N-acetyl-beta-D-mannosaminyltransferase</fullName>
        <ecNumber evidence="3">2.4.1.187</ecNumber>
    </submittedName>
</protein>
<dbReference type="EC" id="2.4.1.187" evidence="3"/>
<name>A0A0P7YRE1_9CYAN</name>
<dbReference type="PANTHER" id="PTHR34136">
    <property type="match status" value="1"/>
</dbReference>
<evidence type="ECO:0000313" key="4">
    <source>
        <dbReference type="Proteomes" id="UP000050465"/>
    </source>
</evidence>
<dbReference type="CDD" id="cd06533">
    <property type="entry name" value="Glyco_transf_WecG_TagA"/>
    <property type="match status" value="1"/>
</dbReference>
<comment type="caution">
    <text evidence="3">The sequence shown here is derived from an EMBL/GenBank/DDBJ whole genome shotgun (WGS) entry which is preliminary data.</text>
</comment>
<dbReference type="EMBL" id="LJZR01000038">
    <property type="protein sequence ID" value="KPQ33112.1"/>
    <property type="molecule type" value="Genomic_DNA"/>
</dbReference>
<dbReference type="AlphaFoldDB" id="A0A0P7YRE1"/>
<evidence type="ECO:0000313" key="3">
    <source>
        <dbReference type="EMBL" id="KPQ33112.1"/>
    </source>
</evidence>
<dbReference type="GO" id="GO:0047244">
    <property type="term" value="F:N-acetylglucosaminyldiphosphoundecaprenol N-acetyl-beta-D-mannosaminyltransferase activity"/>
    <property type="evidence" value="ECO:0007669"/>
    <property type="project" value="UniProtKB-EC"/>
</dbReference>
<dbReference type="Proteomes" id="UP000050465">
    <property type="component" value="Unassembled WGS sequence"/>
</dbReference>
<dbReference type="PANTHER" id="PTHR34136:SF1">
    <property type="entry name" value="UDP-N-ACETYL-D-MANNOSAMINURONIC ACID TRANSFERASE"/>
    <property type="match status" value="1"/>
</dbReference>
<sequence>MTHFDSDIAHSGIDNSAPTAVLAPQQCSNKSLTIGSDAQPVAPSKVVLLGMDFDNFSKQELLSSLRKGVVFTPNVDHMMKLRRDPDFASVYQRADFKLCDSQVLMYAAKFLGKPLKAKLSGSDLFPWFCDYHKHNENIKVFLLGGAEGIAKEAQRRINARIGREIVVGEYSPPLGFETDLEECENIVALIERSSANVVAVCLGAPKQEKWIATYRDRLPTIDIFMAIGAAVDFEAGRKPRAPQYVSELGLEWLYRLICEPRRLWRRYLIEGMPFVGLVLAEKMRQSRPRKA</sequence>
<evidence type="ECO:0000256" key="2">
    <source>
        <dbReference type="ARBA" id="ARBA00022679"/>
    </source>
</evidence>
<dbReference type="Pfam" id="PF03808">
    <property type="entry name" value="Glyco_tran_WecG"/>
    <property type="match status" value="1"/>
</dbReference>
<proteinExistence type="predicted"/>
<keyword evidence="2 3" id="KW-0808">Transferase</keyword>